<evidence type="ECO:0000313" key="2">
    <source>
        <dbReference type="EMBL" id="REC54851.1"/>
    </source>
</evidence>
<keyword evidence="3" id="KW-1185">Reference proteome</keyword>
<reference evidence="2 3" key="1">
    <citation type="journal article" date="2017" name="Int. J. Syst. Evol. Microbiol.">
        <title>Rhodosalinus sediminis gen. nov., sp. nov., isolated from marine saltern.</title>
        <authorList>
            <person name="Guo L.Y."/>
            <person name="Ling S.K."/>
            <person name="Li C.M."/>
            <person name="Chen G.J."/>
            <person name="Du Z.J."/>
        </authorList>
    </citation>
    <scope>NUCLEOTIDE SEQUENCE [LARGE SCALE GENOMIC DNA]</scope>
    <source>
        <strain evidence="2 3">WDN1C137</strain>
    </source>
</reference>
<dbReference type="Proteomes" id="UP000257131">
    <property type="component" value="Unassembled WGS sequence"/>
</dbReference>
<feature type="compositionally biased region" description="Basic and acidic residues" evidence="1">
    <location>
        <begin position="1"/>
        <end position="24"/>
    </location>
</feature>
<dbReference type="AlphaFoldDB" id="A0A3D9BND6"/>
<sequence length="60" mass="6305">MSGRSKDQRPRPQAGDARKARLSDALKANLARRKAQARARAAGPDDDGGAGADTSGERDE</sequence>
<accession>A0A3D9BND6</accession>
<protein>
    <submittedName>
        <fullName evidence="2">Uncharacterized protein</fullName>
    </submittedName>
</protein>
<evidence type="ECO:0000256" key="1">
    <source>
        <dbReference type="SAM" id="MobiDB-lite"/>
    </source>
</evidence>
<dbReference type="RefSeq" id="WP_115981474.1">
    <property type="nucleotide sequence ID" value="NZ_QOHR01000024.1"/>
</dbReference>
<dbReference type="EMBL" id="QOHR01000024">
    <property type="protein sequence ID" value="REC54851.1"/>
    <property type="molecule type" value="Genomic_DNA"/>
</dbReference>
<comment type="caution">
    <text evidence="2">The sequence shown here is derived from an EMBL/GenBank/DDBJ whole genome shotgun (WGS) entry which is preliminary data.</text>
</comment>
<proteinExistence type="predicted"/>
<feature type="region of interest" description="Disordered" evidence="1">
    <location>
        <begin position="1"/>
        <end position="60"/>
    </location>
</feature>
<gene>
    <name evidence="2" type="ORF">DRV84_13145</name>
</gene>
<evidence type="ECO:0000313" key="3">
    <source>
        <dbReference type="Proteomes" id="UP000257131"/>
    </source>
</evidence>
<name>A0A3D9BND6_9RHOB</name>
<organism evidence="2 3">
    <name type="scientific">Rhodosalinus sediminis</name>
    <dbReference type="NCBI Taxonomy" id="1940533"/>
    <lineage>
        <taxon>Bacteria</taxon>
        <taxon>Pseudomonadati</taxon>
        <taxon>Pseudomonadota</taxon>
        <taxon>Alphaproteobacteria</taxon>
        <taxon>Rhodobacterales</taxon>
        <taxon>Paracoccaceae</taxon>
        <taxon>Rhodosalinus</taxon>
    </lineage>
</organism>